<dbReference type="InterPro" id="IPR029069">
    <property type="entry name" value="HotDog_dom_sf"/>
</dbReference>
<evidence type="ECO:0000313" key="3">
    <source>
        <dbReference type="Proteomes" id="UP000199305"/>
    </source>
</evidence>
<proteinExistence type="predicted"/>
<feature type="domain" description="MaoC-like" evidence="1">
    <location>
        <begin position="22"/>
        <end position="128"/>
    </location>
</feature>
<dbReference type="SUPFAM" id="SSF54637">
    <property type="entry name" value="Thioesterase/thiol ester dehydrase-isomerase"/>
    <property type="match status" value="1"/>
</dbReference>
<gene>
    <name evidence="2" type="ORF">SAMN05216212_3047</name>
</gene>
<dbReference type="AlphaFoldDB" id="A0A1G9E727"/>
<evidence type="ECO:0000313" key="2">
    <source>
        <dbReference type="EMBL" id="SDK71934.1"/>
    </source>
</evidence>
<dbReference type="PANTHER" id="PTHR42993">
    <property type="entry name" value="MAOC-LIKE DEHYDRATASE DOMAIN-CONTAINING PROTEIN"/>
    <property type="match status" value="1"/>
</dbReference>
<reference evidence="3" key="1">
    <citation type="submission" date="2016-10" db="EMBL/GenBank/DDBJ databases">
        <authorList>
            <person name="Varghese N."/>
            <person name="Submissions S."/>
        </authorList>
    </citation>
    <scope>NUCLEOTIDE SEQUENCE [LARGE SCALE GENOMIC DNA]</scope>
    <source>
        <strain evidence="3">CGMCC 1.10658</strain>
    </source>
</reference>
<dbReference type="PANTHER" id="PTHR42993:SF1">
    <property type="entry name" value="MAOC-LIKE DEHYDRATASE DOMAIN-CONTAINING PROTEIN"/>
    <property type="match status" value="1"/>
</dbReference>
<dbReference type="OrthoDB" id="9801735at2"/>
<dbReference type="CDD" id="cd03450">
    <property type="entry name" value="NodN"/>
    <property type="match status" value="1"/>
</dbReference>
<dbReference type="STRING" id="658219.SAMN05216212_3047"/>
<dbReference type="Proteomes" id="UP000199305">
    <property type="component" value="Unassembled WGS sequence"/>
</dbReference>
<organism evidence="2 3">
    <name type="scientific">Microbulbifer yueqingensis</name>
    <dbReference type="NCBI Taxonomy" id="658219"/>
    <lineage>
        <taxon>Bacteria</taxon>
        <taxon>Pseudomonadati</taxon>
        <taxon>Pseudomonadota</taxon>
        <taxon>Gammaproteobacteria</taxon>
        <taxon>Cellvibrionales</taxon>
        <taxon>Microbulbiferaceae</taxon>
        <taxon>Microbulbifer</taxon>
    </lineage>
</organism>
<dbReference type="EMBL" id="FNFH01000007">
    <property type="protein sequence ID" value="SDK71934.1"/>
    <property type="molecule type" value="Genomic_DNA"/>
</dbReference>
<evidence type="ECO:0000259" key="1">
    <source>
        <dbReference type="Pfam" id="PF01575"/>
    </source>
</evidence>
<protein>
    <submittedName>
        <fullName evidence="2">Acyl dehydratase</fullName>
    </submittedName>
</protein>
<dbReference type="InterPro" id="IPR002539">
    <property type="entry name" value="MaoC-like_dom"/>
</dbReference>
<dbReference type="InterPro" id="IPR039375">
    <property type="entry name" value="NodN-like"/>
</dbReference>
<dbReference type="Pfam" id="PF01575">
    <property type="entry name" value="MaoC_dehydratas"/>
    <property type="match status" value="1"/>
</dbReference>
<keyword evidence="3" id="KW-1185">Reference proteome</keyword>
<dbReference type="RefSeq" id="WP_091516324.1">
    <property type="nucleotide sequence ID" value="NZ_FNFH01000007.1"/>
</dbReference>
<sequence>MRSQIAPGELDDYIGYIAGPTDWLTIDQGRIDAFADCTLDRQFIHVDPETARQTPFGSTIAHGFLTLSLLSHFAEQLPITIAGIRMAVNYGLNRVRFINPVRVNSRVRAHAKVLEIKEKEPGQFQVTLEMTMEVEGEEKPALVAEWLVLQFS</sequence>
<name>A0A1G9E727_9GAMM</name>
<dbReference type="Gene3D" id="3.10.129.10">
    <property type="entry name" value="Hotdog Thioesterase"/>
    <property type="match status" value="1"/>
</dbReference>
<accession>A0A1G9E727</accession>